<proteinExistence type="predicted"/>
<dbReference type="Proteomes" id="UP001291623">
    <property type="component" value="Unassembled WGS sequence"/>
</dbReference>
<organism evidence="4 5">
    <name type="scientific">Anisodus tanguticus</name>
    <dbReference type="NCBI Taxonomy" id="243964"/>
    <lineage>
        <taxon>Eukaryota</taxon>
        <taxon>Viridiplantae</taxon>
        <taxon>Streptophyta</taxon>
        <taxon>Embryophyta</taxon>
        <taxon>Tracheophyta</taxon>
        <taxon>Spermatophyta</taxon>
        <taxon>Magnoliopsida</taxon>
        <taxon>eudicotyledons</taxon>
        <taxon>Gunneridae</taxon>
        <taxon>Pentapetalae</taxon>
        <taxon>asterids</taxon>
        <taxon>lamiids</taxon>
        <taxon>Solanales</taxon>
        <taxon>Solanaceae</taxon>
        <taxon>Solanoideae</taxon>
        <taxon>Hyoscyameae</taxon>
        <taxon>Anisodus</taxon>
    </lineage>
</organism>
<dbReference type="Gene3D" id="2.60.120.620">
    <property type="entry name" value="q2cbj1_9rhob like domain"/>
    <property type="match status" value="1"/>
</dbReference>
<name>A0AAE1RQW3_9SOLA</name>
<gene>
    <name evidence="4" type="ORF">RND71_025159</name>
</gene>
<accession>A0AAE1RQW3</accession>
<dbReference type="InterPro" id="IPR045054">
    <property type="entry name" value="P4HA-like"/>
</dbReference>
<dbReference type="GO" id="GO:0005789">
    <property type="term" value="C:endoplasmic reticulum membrane"/>
    <property type="evidence" value="ECO:0007669"/>
    <property type="project" value="UniProtKB-SubCell"/>
</dbReference>
<evidence type="ECO:0000313" key="5">
    <source>
        <dbReference type="Proteomes" id="UP001291623"/>
    </source>
</evidence>
<comment type="caution">
    <text evidence="4">The sequence shown here is derived from an EMBL/GenBank/DDBJ whole genome shotgun (WGS) entry which is preliminary data.</text>
</comment>
<reference evidence="4" key="1">
    <citation type="submission" date="2023-12" db="EMBL/GenBank/DDBJ databases">
        <title>Genome assembly of Anisodus tanguticus.</title>
        <authorList>
            <person name="Wang Y.-J."/>
        </authorList>
    </citation>
    <scope>NUCLEOTIDE SEQUENCE</scope>
    <source>
        <strain evidence="4">KB-2021</strain>
        <tissue evidence="4">Leaf</tissue>
    </source>
</reference>
<evidence type="ECO:0000313" key="4">
    <source>
        <dbReference type="EMBL" id="KAK4356188.1"/>
    </source>
</evidence>
<protein>
    <submittedName>
        <fullName evidence="4">Uncharacterized protein</fullName>
    </submittedName>
</protein>
<dbReference type="AlphaFoldDB" id="A0AAE1RQW3"/>
<keyword evidence="2" id="KW-0479">Metal-binding</keyword>
<dbReference type="GO" id="GO:0004656">
    <property type="term" value="F:procollagen-proline 4-dioxygenase activity"/>
    <property type="evidence" value="ECO:0007669"/>
    <property type="project" value="TreeGrafter"/>
</dbReference>
<keyword evidence="3" id="KW-0408">Iron</keyword>
<evidence type="ECO:0000256" key="3">
    <source>
        <dbReference type="ARBA" id="ARBA00023004"/>
    </source>
</evidence>
<sequence>MISGFHVLYVVKSSIEVRLSTEAWCSMSWALRSLTEKQRQTFHRLFTEVREKGKQSCFMLPECDYLRSIAMPRLHVSTVVDAKTGKGIKSDVRTSSGMFLSPDERKYPMIQAIEKRIDVYSQIPAENGELIQVLRNVCSFSCKFWVDGLLTEREKLLK</sequence>
<evidence type="ECO:0000256" key="2">
    <source>
        <dbReference type="ARBA" id="ARBA00022723"/>
    </source>
</evidence>
<evidence type="ECO:0000256" key="1">
    <source>
        <dbReference type="ARBA" id="ARBA00004586"/>
    </source>
</evidence>
<dbReference type="PANTHER" id="PTHR10869:SF42">
    <property type="entry name" value="PROLYL 4-HYDROXYLASE 1"/>
    <property type="match status" value="1"/>
</dbReference>
<comment type="subcellular location">
    <subcellularLocation>
        <location evidence="1">Endoplasmic reticulum membrane</location>
    </subcellularLocation>
</comment>
<dbReference type="PANTHER" id="PTHR10869">
    <property type="entry name" value="PROLYL 4-HYDROXYLASE ALPHA SUBUNIT"/>
    <property type="match status" value="1"/>
</dbReference>
<keyword evidence="5" id="KW-1185">Reference proteome</keyword>
<dbReference type="EMBL" id="JAVYJV010000013">
    <property type="protein sequence ID" value="KAK4356188.1"/>
    <property type="molecule type" value="Genomic_DNA"/>
</dbReference>
<dbReference type="GO" id="GO:0046872">
    <property type="term" value="F:metal ion binding"/>
    <property type="evidence" value="ECO:0007669"/>
    <property type="project" value="UniProtKB-KW"/>
</dbReference>